<comment type="caution">
    <text evidence="2">The sequence shown here is derived from an EMBL/GenBank/DDBJ whole genome shotgun (WGS) entry which is preliminary data.</text>
</comment>
<dbReference type="EMBL" id="JBHTMO010000003">
    <property type="protein sequence ID" value="MFD1392347.1"/>
    <property type="molecule type" value="Genomic_DNA"/>
</dbReference>
<proteinExistence type="predicted"/>
<feature type="transmembrane region" description="Helical" evidence="1">
    <location>
        <begin position="223"/>
        <end position="245"/>
    </location>
</feature>
<sequence length="248" mass="28639">MAVILNPFIKVVNSMNGIPTEVSGFDGNQFLQQRFQAREASLYISMHQVMAQVAKLLAPGEKIINMLPMTNEENAGIATDGMMGMYAPKQQTAKDYINAQSSLRGNRLMIFTDRRMIFFVVIEFLDDPKAYYSYEYHELKHLMLKQHTTTIPGAKPWQRAYFSSYHVDFETPERHIFSETLTEDNFKLFKRNLLTIPAMADIEITGKMDRSWRRDNWLSNWHFWAYLFGGLIVFALLATLIGGLIQGF</sequence>
<keyword evidence="1" id="KW-1133">Transmembrane helix</keyword>
<accession>A0ABW4BA91</accession>
<keyword evidence="1" id="KW-0812">Transmembrane</keyword>
<dbReference type="RefSeq" id="WP_125585303.1">
    <property type="nucleotide sequence ID" value="NZ_JBHTMO010000003.1"/>
</dbReference>
<reference evidence="3" key="1">
    <citation type="journal article" date="2019" name="Int. J. Syst. Evol. Microbiol.">
        <title>The Global Catalogue of Microorganisms (GCM) 10K type strain sequencing project: providing services to taxonomists for standard genome sequencing and annotation.</title>
        <authorList>
            <consortium name="The Broad Institute Genomics Platform"/>
            <consortium name="The Broad Institute Genome Sequencing Center for Infectious Disease"/>
            <person name="Wu L."/>
            <person name="Ma J."/>
        </authorList>
    </citation>
    <scope>NUCLEOTIDE SEQUENCE [LARGE SCALE GENOMIC DNA]</scope>
    <source>
        <strain evidence="3">CCM 8911</strain>
    </source>
</reference>
<protein>
    <submittedName>
        <fullName evidence="2">Uncharacterized protein</fullName>
    </submittedName>
</protein>
<keyword evidence="1" id="KW-0472">Membrane</keyword>
<keyword evidence="3" id="KW-1185">Reference proteome</keyword>
<evidence type="ECO:0000313" key="3">
    <source>
        <dbReference type="Proteomes" id="UP001597249"/>
    </source>
</evidence>
<organism evidence="2 3">
    <name type="scientific">Lacticaseibacillus jixianensis</name>
    <dbReference type="NCBI Taxonomy" id="2486012"/>
    <lineage>
        <taxon>Bacteria</taxon>
        <taxon>Bacillati</taxon>
        <taxon>Bacillota</taxon>
        <taxon>Bacilli</taxon>
        <taxon>Lactobacillales</taxon>
        <taxon>Lactobacillaceae</taxon>
        <taxon>Lacticaseibacillus</taxon>
    </lineage>
</organism>
<dbReference type="Proteomes" id="UP001597249">
    <property type="component" value="Unassembled WGS sequence"/>
</dbReference>
<gene>
    <name evidence="2" type="ORF">ACFQ3L_01945</name>
</gene>
<evidence type="ECO:0000313" key="2">
    <source>
        <dbReference type="EMBL" id="MFD1392347.1"/>
    </source>
</evidence>
<name>A0ABW4BA91_9LACO</name>
<evidence type="ECO:0000256" key="1">
    <source>
        <dbReference type="SAM" id="Phobius"/>
    </source>
</evidence>